<dbReference type="SMART" id="SM00471">
    <property type="entry name" value="HDc"/>
    <property type="match status" value="1"/>
</dbReference>
<name>A0A5C5ZUL3_9BACT</name>
<feature type="domain" description="HD/PDEase" evidence="1">
    <location>
        <begin position="62"/>
        <end position="200"/>
    </location>
</feature>
<dbReference type="RefSeq" id="WP_146397612.1">
    <property type="nucleotide sequence ID" value="NZ_SJPQ01000001.1"/>
</dbReference>
<proteinExistence type="predicted"/>
<evidence type="ECO:0000259" key="1">
    <source>
        <dbReference type="SMART" id="SM00471"/>
    </source>
</evidence>
<protein>
    <submittedName>
        <fullName evidence="2">Deoxyguanosinetriphosphate triphosphohydrolase-like protein</fullName>
    </submittedName>
</protein>
<dbReference type="PANTHER" id="PTHR11373:SF4">
    <property type="entry name" value="DEOXYNUCLEOSIDE TRIPHOSPHATE TRIPHOSPHOHYDROLASE SAMHD1"/>
    <property type="match status" value="1"/>
</dbReference>
<dbReference type="GO" id="GO:0006203">
    <property type="term" value="P:dGTP catabolic process"/>
    <property type="evidence" value="ECO:0007669"/>
    <property type="project" value="TreeGrafter"/>
</dbReference>
<comment type="caution">
    <text evidence="2">The sequence shown here is derived from an EMBL/GenBank/DDBJ whole genome shotgun (WGS) entry which is preliminary data.</text>
</comment>
<keyword evidence="3" id="KW-1185">Reference proteome</keyword>
<dbReference type="InterPro" id="IPR006674">
    <property type="entry name" value="HD_domain"/>
</dbReference>
<dbReference type="OrthoDB" id="9803619at2"/>
<dbReference type="CDD" id="cd00077">
    <property type="entry name" value="HDc"/>
    <property type="match status" value="1"/>
</dbReference>
<dbReference type="InterPro" id="IPR003607">
    <property type="entry name" value="HD/PDEase_dom"/>
</dbReference>
<dbReference type="AlphaFoldDB" id="A0A5C5ZUL3"/>
<sequence>MPSILDIPELSLSGSTGGLVRLPPGVDAPVTPRVRQLIDTAEFRRLASISQLGLVGLIYPGARHTRFEHSLGVYNVAIEYLRQLAGDERFAAVVGPEDAELLLVASLLHDLGHWPFCHAIEDMGLPGVPEHEMFANSFLLEGEVADTLRDDWGVQPRDVLAMLSGKPSDRTGRLLRSILSGPIDVDKVDYLMRDSLHSGVPYGQNFDRSRLIGSLCVNEAGDGLAITDKGKTAAEMMVFARYVMFSEVYWHHAVRSATAMLQRAFFLTRANLDLDALFRTDEAPFVAMMNEAAGDGPAAELLGGLFGPSRRLYKRLAQYSYFEDPQLYGRLARRPYAWLARCAEEFAAVSSKALSRVVAPHEVLFDAPPAELEVEFNVEVCFPKQGVYRALGDISPMVRTLAREQFDDYVKRVRIFVHPSLAGPMRELRSLPVLLAEAIDRVG</sequence>
<accession>A0A5C5ZUL3</accession>
<dbReference type="InterPro" id="IPR045509">
    <property type="entry name" value="HD_assoc_2"/>
</dbReference>
<keyword evidence="2" id="KW-0378">Hydrolase</keyword>
<dbReference type="Pfam" id="PF19276">
    <property type="entry name" value="HD_assoc_2"/>
    <property type="match status" value="1"/>
</dbReference>
<dbReference type="GO" id="GO:0008832">
    <property type="term" value="F:dGTPase activity"/>
    <property type="evidence" value="ECO:0007669"/>
    <property type="project" value="TreeGrafter"/>
</dbReference>
<evidence type="ECO:0000313" key="2">
    <source>
        <dbReference type="EMBL" id="TWT90601.1"/>
    </source>
</evidence>
<dbReference type="Proteomes" id="UP000315440">
    <property type="component" value="Unassembled WGS sequence"/>
</dbReference>
<gene>
    <name evidence="2" type="ORF">Mal64_09950</name>
</gene>
<dbReference type="EMBL" id="SJPQ01000001">
    <property type="protein sequence ID" value="TWT90601.1"/>
    <property type="molecule type" value="Genomic_DNA"/>
</dbReference>
<dbReference type="InterPro" id="IPR050135">
    <property type="entry name" value="dGTPase-like"/>
</dbReference>
<dbReference type="SUPFAM" id="SSF109604">
    <property type="entry name" value="HD-domain/PDEase-like"/>
    <property type="match status" value="1"/>
</dbReference>
<dbReference type="PANTHER" id="PTHR11373">
    <property type="entry name" value="DEOXYNUCLEOSIDE TRIPHOSPHATE TRIPHOSPHOHYDROLASE"/>
    <property type="match status" value="1"/>
</dbReference>
<reference evidence="2 3" key="1">
    <citation type="submission" date="2019-02" db="EMBL/GenBank/DDBJ databases">
        <title>Deep-cultivation of Planctomycetes and their phenomic and genomic characterization uncovers novel biology.</title>
        <authorList>
            <person name="Wiegand S."/>
            <person name="Jogler M."/>
            <person name="Boedeker C."/>
            <person name="Pinto D."/>
            <person name="Vollmers J."/>
            <person name="Rivas-Marin E."/>
            <person name="Kohn T."/>
            <person name="Peeters S.H."/>
            <person name="Heuer A."/>
            <person name="Rast P."/>
            <person name="Oberbeckmann S."/>
            <person name="Bunk B."/>
            <person name="Jeske O."/>
            <person name="Meyerdierks A."/>
            <person name="Storesund J.E."/>
            <person name="Kallscheuer N."/>
            <person name="Luecker S."/>
            <person name="Lage O.M."/>
            <person name="Pohl T."/>
            <person name="Merkel B.J."/>
            <person name="Hornburger P."/>
            <person name="Mueller R.-W."/>
            <person name="Bruemmer F."/>
            <person name="Labrenz M."/>
            <person name="Spormann A.M."/>
            <person name="Op Den Camp H."/>
            <person name="Overmann J."/>
            <person name="Amann R."/>
            <person name="Jetten M.S.M."/>
            <person name="Mascher T."/>
            <person name="Medema M.H."/>
            <person name="Devos D.P."/>
            <person name="Kaster A.-K."/>
            <person name="Ovreas L."/>
            <person name="Rohde M."/>
            <person name="Galperin M.Y."/>
            <person name="Jogler C."/>
        </authorList>
    </citation>
    <scope>NUCLEOTIDE SEQUENCE [LARGE SCALE GENOMIC DNA]</scope>
    <source>
        <strain evidence="2 3">Mal64</strain>
    </source>
</reference>
<organism evidence="2 3">
    <name type="scientific">Pseudobythopirellula maris</name>
    <dbReference type="NCBI Taxonomy" id="2527991"/>
    <lineage>
        <taxon>Bacteria</taxon>
        <taxon>Pseudomonadati</taxon>
        <taxon>Planctomycetota</taxon>
        <taxon>Planctomycetia</taxon>
        <taxon>Pirellulales</taxon>
        <taxon>Lacipirellulaceae</taxon>
        <taxon>Pseudobythopirellula</taxon>
    </lineage>
</organism>
<dbReference type="Pfam" id="PF01966">
    <property type="entry name" value="HD"/>
    <property type="match status" value="1"/>
</dbReference>
<dbReference type="Gene3D" id="1.10.3210.10">
    <property type="entry name" value="Hypothetical protein af1432"/>
    <property type="match status" value="1"/>
</dbReference>
<evidence type="ECO:0000313" key="3">
    <source>
        <dbReference type="Proteomes" id="UP000315440"/>
    </source>
</evidence>